<evidence type="ECO:0000256" key="1">
    <source>
        <dbReference type="ARBA" id="ARBA00001966"/>
    </source>
</evidence>
<dbReference type="EMBL" id="JRPJ02000023">
    <property type="protein sequence ID" value="TLE09931.1"/>
    <property type="molecule type" value="Genomic_DNA"/>
</dbReference>
<keyword evidence="5" id="KW-0227">DNA damage</keyword>
<dbReference type="AlphaFoldDB" id="A0A4U8UCK8"/>
<dbReference type="RefSeq" id="WP_052099956.1">
    <property type="nucleotide sequence ID" value="NZ_FZMS01000085.1"/>
</dbReference>
<evidence type="ECO:0000256" key="9">
    <source>
        <dbReference type="ARBA" id="ARBA00023204"/>
    </source>
</evidence>
<dbReference type="NCBIfam" id="TIGR01084">
    <property type="entry name" value="mutY"/>
    <property type="match status" value="1"/>
</dbReference>
<evidence type="ECO:0000256" key="2">
    <source>
        <dbReference type="ARBA" id="ARBA00002933"/>
    </source>
</evidence>
<dbReference type="InterPro" id="IPR003265">
    <property type="entry name" value="HhH-GPD_domain"/>
</dbReference>
<dbReference type="Pfam" id="PF10576">
    <property type="entry name" value="EndIII_4Fe-2S"/>
    <property type="match status" value="1"/>
</dbReference>
<evidence type="ECO:0000256" key="7">
    <source>
        <dbReference type="ARBA" id="ARBA00023004"/>
    </source>
</evidence>
<dbReference type="CDD" id="cd00056">
    <property type="entry name" value="ENDO3c"/>
    <property type="match status" value="1"/>
</dbReference>
<comment type="cofactor">
    <cofactor evidence="1">
        <name>[4Fe-4S] cluster</name>
        <dbReference type="ChEBI" id="CHEBI:49883"/>
    </cofactor>
</comment>
<feature type="domain" description="HhH-GPD" evidence="11">
    <location>
        <begin position="61"/>
        <end position="208"/>
    </location>
</feature>
<evidence type="ECO:0000256" key="6">
    <source>
        <dbReference type="ARBA" id="ARBA00022801"/>
    </source>
</evidence>
<keyword evidence="7" id="KW-0408">Iron</keyword>
<dbReference type="SMART" id="SM00525">
    <property type="entry name" value="FES"/>
    <property type="match status" value="1"/>
</dbReference>
<comment type="function">
    <text evidence="2">Adenine glycosylase active on G-A mispairs. MutY also corrects error-prone DNA synthesis past GO lesions which are due to the oxidatively damaged form of guanine: 7,8-dihydro-8-oxoguanine (8-oxo-dGTP).</text>
</comment>
<evidence type="ECO:0000256" key="3">
    <source>
        <dbReference type="ARBA" id="ARBA00008343"/>
    </source>
</evidence>
<evidence type="ECO:0000313" key="12">
    <source>
        <dbReference type="EMBL" id="TLE09931.1"/>
    </source>
</evidence>
<keyword evidence="8" id="KW-0411">Iron-sulfur</keyword>
<reference evidence="12 13" key="1">
    <citation type="journal article" date="2014" name="Genome Announc.">
        <title>Draft genome sequences of eight enterohepatic helicobacter species isolated from both laboratory and wild rodents.</title>
        <authorList>
            <person name="Sheh A."/>
            <person name="Shen Z."/>
            <person name="Fox J.G."/>
        </authorList>
    </citation>
    <scope>NUCLEOTIDE SEQUENCE [LARGE SCALE GENOMIC DNA]</scope>
    <source>
        <strain evidence="12 13">ATCC 49320</strain>
    </source>
</reference>
<dbReference type="GO" id="GO:0006284">
    <property type="term" value="P:base-excision repair"/>
    <property type="evidence" value="ECO:0007669"/>
    <property type="project" value="InterPro"/>
</dbReference>
<dbReference type="InterPro" id="IPR005760">
    <property type="entry name" value="A/G_AdeGlyc_MutY"/>
</dbReference>
<dbReference type="GO" id="GO:0051539">
    <property type="term" value="F:4 iron, 4 sulfur cluster binding"/>
    <property type="evidence" value="ECO:0007669"/>
    <property type="project" value="InterPro"/>
</dbReference>
<dbReference type="GO" id="GO:0006298">
    <property type="term" value="P:mismatch repair"/>
    <property type="evidence" value="ECO:0007669"/>
    <property type="project" value="TreeGrafter"/>
</dbReference>
<evidence type="ECO:0000259" key="11">
    <source>
        <dbReference type="SMART" id="SM00478"/>
    </source>
</evidence>
<dbReference type="GO" id="GO:0034039">
    <property type="term" value="F:8-oxo-7,8-dihydroguanine DNA N-glycosylase activity"/>
    <property type="evidence" value="ECO:0007669"/>
    <property type="project" value="TreeGrafter"/>
</dbReference>
<comment type="similarity">
    <text evidence="3">Belongs to the Nth/MutY family.</text>
</comment>
<dbReference type="InterPro" id="IPR023170">
    <property type="entry name" value="HhH_base_excis_C"/>
</dbReference>
<evidence type="ECO:0000313" key="13">
    <source>
        <dbReference type="Proteomes" id="UP000029857"/>
    </source>
</evidence>
<keyword evidence="4" id="KW-0479">Metal-binding</keyword>
<sequence length="369" mass="41957">MNANIFPTQITQDSIHKAKGITKQYQIQLLEWYAIQGRTSLPWRTLKGENAPYGVYVSEIMLQQTQVKRVAESYFTPFLNAFPTLEALAKAPLDSILKQWEGLGYYTRARNMQKSAILCCEKYNATLPNTRQDLLKLPGIGAYTSGAILCFGFHQSVSFVDGNIRRVLCRIFALREPNQKLLDELAFLLLDTKHSFDYNQALLDLGAMICTPKSPNCLICPMQNLCNGKVNPTLYPTPKTSSLTPLTLHLLLYKDSQGKIAFVYEKGDKGGLYQGLYNLPQLKLEALANQHRFYKKGFYKCGSFKHHYTKYAITANVYKLDSKHLNLLTQSLPHTKLCFFSQKELESKPLSSLCKKALGFVDFNKYKQN</sequence>
<dbReference type="InterPro" id="IPR044298">
    <property type="entry name" value="MIG/MutY"/>
</dbReference>
<dbReference type="PANTHER" id="PTHR42944">
    <property type="entry name" value="ADENINE DNA GLYCOSYLASE"/>
    <property type="match status" value="1"/>
</dbReference>
<keyword evidence="6" id="KW-0378">Hydrolase</keyword>
<evidence type="ECO:0000256" key="10">
    <source>
        <dbReference type="ARBA" id="ARBA00023295"/>
    </source>
</evidence>
<dbReference type="Pfam" id="PF00730">
    <property type="entry name" value="HhH-GPD"/>
    <property type="match status" value="1"/>
</dbReference>
<comment type="caution">
    <text evidence="12">The sequence shown here is derived from an EMBL/GenBank/DDBJ whole genome shotgun (WGS) entry which is preliminary data.</text>
</comment>
<gene>
    <name evidence="12" type="primary">mutY</name>
    <name evidence="12" type="ORF">LS79_006965</name>
</gene>
<keyword evidence="10" id="KW-0326">Glycosidase</keyword>
<evidence type="ECO:0000256" key="8">
    <source>
        <dbReference type="ARBA" id="ARBA00023014"/>
    </source>
</evidence>
<dbReference type="GO" id="GO:0035485">
    <property type="term" value="F:adenine/guanine mispair binding"/>
    <property type="evidence" value="ECO:0007669"/>
    <property type="project" value="TreeGrafter"/>
</dbReference>
<proteinExistence type="inferred from homology"/>
<accession>A0A4U8UCK8</accession>
<dbReference type="GO" id="GO:0046872">
    <property type="term" value="F:metal ion binding"/>
    <property type="evidence" value="ECO:0007669"/>
    <property type="project" value="UniProtKB-KW"/>
</dbReference>
<dbReference type="SMART" id="SM00478">
    <property type="entry name" value="ENDO3c"/>
    <property type="match status" value="1"/>
</dbReference>
<evidence type="ECO:0000256" key="4">
    <source>
        <dbReference type="ARBA" id="ARBA00022723"/>
    </source>
</evidence>
<dbReference type="PANTHER" id="PTHR42944:SF1">
    <property type="entry name" value="ADENINE DNA GLYCOSYLASE"/>
    <property type="match status" value="1"/>
</dbReference>
<organism evidence="12 13">
    <name type="scientific">Helicobacter bilis</name>
    <dbReference type="NCBI Taxonomy" id="37372"/>
    <lineage>
        <taxon>Bacteria</taxon>
        <taxon>Pseudomonadati</taxon>
        <taxon>Campylobacterota</taxon>
        <taxon>Epsilonproteobacteria</taxon>
        <taxon>Campylobacterales</taxon>
        <taxon>Helicobacteraceae</taxon>
        <taxon>Helicobacter</taxon>
    </lineage>
</organism>
<dbReference type="InterPro" id="IPR003651">
    <property type="entry name" value="Endonuclease3_FeS-loop_motif"/>
</dbReference>
<dbReference type="GO" id="GO:0000701">
    <property type="term" value="F:purine-specific mismatch base pair DNA N-glycosylase activity"/>
    <property type="evidence" value="ECO:0007669"/>
    <property type="project" value="TreeGrafter"/>
</dbReference>
<dbReference type="InterPro" id="IPR011257">
    <property type="entry name" value="DNA_glycosylase"/>
</dbReference>
<keyword evidence="9" id="KW-0234">DNA repair</keyword>
<dbReference type="GO" id="GO:0032357">
    <property type="term" value="F:oxidized purine DNA binding"/>
    <property type="evidence" value="ECO:0007669"/>
    <property type="project" value="TreeGrafter"/>
</dbReference>
<evidence type="ECO:0000256" key="5">
    <source>
        <dbReference type="ARBA" id="ARBA00022763"/>
    </source>
</evidence>
<dbReference type="SUPFAM" id="SSF48150">
    <property type="entry name" value="DNA-glycosylase"/>
    <property type="match status" value="1"/>
</dbReference>
<dbReference type="Gene3D" id="1.10.340.30">
    <property type="entry name" value="Hypothetical protein, domain 2"/>
    <property type="match status" value="1"/>
</dbReference>
<dbReference type="Gene3D" id="1.10.1670.10">
    <property type="entry name" value="Helix-hairpin-Helix base-excision DNA repair enzymes (C-terminal)"/>
    <property type="match status" value="1"/>
</dbReference>
<name>A0A4U8UCK8_9HELI</name>
<dbReference type="Proteomes" id="UP000029857">
    <property type="component" value="Unassembled WGS sequence"/>
</dbReference>
<protein>
    <submittedName>
        <fullName evidence="12">A/G-specific adenine glycosylase</fullName>
    </submittedName>
</protein>